<dbReference type="Gene3D" id="1.20.1250.20">
    <property type="entry name" value="MFS general substrate transporter like domains"/>
    <property type="match status" value="1"/>
</dbReference>
<evidence type="ECO:0000313" key="6">
    <source>
        <dbReference type="EMBL" id="PSS27853.1"/>
    </source>
</evidence>
<evidence type="ECO:0000256" key="2">
    <source>
        <dbReference type="ARBA" id="ARBA00022692"/>
    </source>
</evidence>
<dbReference type="AlphaFoldDB" id="A0A2T3BEU6"/>
<comment type="subcellular location">
    <subcellularLocation>
        <location evidence="1">Membrane</location>
        <topology evidence="1">Multi-pass membrane protein</topology>
    </subcellularLocation>
</comment>
<evidence type="ECO:0000256" key="4">
    <source>
        <dbReference type="ARBA" id="ARBA00023136"/>
    </source>
</evidence>
<dbReference type="STRING" id="857342.A0A2T3BEU6"/>
<dbReference type="GO" id="GO:0005886">
    <property type="term" value="C:plasma membrane"/>
    <property type="evidence" value="ECO:0007669"/>
    <property type="project" value="TreeGrafter"/>
</dbReference>
<evidence type="ECO:0000256" key="5">
    <source>
        <dbReference type="SAM" id="Phobius"/>
    </source>
</evidence>
<dbReference type="InterPro" id="IPR036259">
    <property type="entry name" value="MFS_trans_sf"/>
</dbReference>
<dbReference type="RefSeq" id="XP_024725378.1">
    <property type="nucleotide sequence ID" value="XM_024863184.1"/>
</dbReference>
<proteinExistence type="predicted"/>
<protein>
    <recommendedName>
        <fullName evidence="8">Major facilitator superfamily (MFS) profile domain-containing protein</fullName>
    </recommendedName>
</protein>
<sequence length="286" mass="32503">MRIQVTVAEDHSTAHARMGWCILKDRVMEFVPGMQSSTIRYFDDLEKPQVATFEHSGLKYDASGPASIILIPQPSDDLDYLLNSVETRCHSRRSFAYLNLHDTPRSHPCYNTLTLSFYFRLKFTNIVILTGYLFLGVGIAGEIFVPSSRVWGKAHLSLLGTIISIFSSACGWRLLLRSRAYNYTPFYHEVVDSDSGMLLQKGGKRMALTNLAVYGGSVFTPVLVGKITHTIGWQWTFYFVAILSSACLPLVFLRKLHTVALHLNRRQHTKEELSADTFTCRWQKIR</sequence>
<feature type="transmembrane region" description="Helical" evidence="5">
    <location>
        <begin position="235"/>
        <end position="253"/>
    </location>
</feature>
<dbReference type="InParanoid" id="A0A2T3BEU6"/>
<evidence type="ECO:0000256" key="3">
    <source>
        <dbReference type="ARBA" id="ARBA00022989"/>
    </source>
</evidence>
<evidence type="ECO:0000256" key="1">
    <source>
        <dbReference type="ARBA" id="ARBA00004141"/>
    </source>
</evidence>
<accession>A0A2T3BEU6</accession>
<name>A0A2T3BEU6_AMORE</name>
<dbReference type="GO" id="GO:0022857">
    <property type="term" value="F:transmembrane transporter activity"/>
    <property type="evidence" value="ECO:0007669"/>
    <property type="project" value="TreeGrafter"/>
</dbReference>
<gene>
    <name evidence="6" type="ORF">M430DRAFT_15105</name>
</gene>
<dbReference type="Proteomes" id="UP000241818">
    <property type="component" value="Unassembled WGS sequence"/>
</dbReference>
<dbReference type="PANTHER" id="PTHR23502:SF29">
    <property type="entry name" value="TRANSPORTER, PUTATIVE (AFU_ORTHOLOGUE AFUA_6G06680)-RELATED"/>
    <property type="match status" value="1"/>
</dbReference>
<organism evidence="6 7">
    <name type="scientific">Amorphotheca resinae ATCC 22711</name>
    <dbReference type="NCBI Taxonomy" id="857342"/>
    <lineage>
        <taxon>Eukaryota</taxon>
        <taxon>Fungi</taxon>
        <taxon>Dikarya</taxon>
        <taxon>Ascomycota</taxon>
        <taxon>Pezizomycotina</taxon>
        <taxon>Leotiomycetes</taxon>
        <taxon>Helotiales</taxon>
        <taxon>Amorphothecaceae</taxon>
        <taxon>Amorphotheca</taxon>
    </lineage>
</organism>
<dbReference type="GeneID" id="36571265"/>
<feature type="transmembrane region" description="Helical" evidence="5">
    <location>
        <begin position="207"/>
        <end position="229"/>
    </location>
</feature>
<keyword evidence="7" id="KW-1185">Reference proteome</keyword>
<dbReference type="SUPFAM" id="SSF103473">
    <property type="entry name" value="MFS general substrate transporter"/>
    <property type="match status" value="1"/>
</dbReference>
<evidence type="ECO:0000313" key="7">
    <source>
        <dbReference type="Proteomes" id="UP000241818"/>
    </source>
</evidence>
<dbReference type="PANTHER" id="PTHR23502">
    <property type="entry name" value="MAJOR FACILITATOR SUPERFAMILY"/>
    <property type="match status" value="1"/>
</dbReference>
<keyword evidence="3 5" id="KW-1133">Transmembrane helix</keyword>
<dbReference type="EMBL" id="KZ679006">
    <property type="protein sequence ID" value="PSS27853.1"/>
    <property type="molecule type" value="Genomic_DNA"/>
</dbReference>
<reference evidence="6 7" key="1">
    <citation type="journal article" date="2018" name="New Phytol.">
        <title>Comparative genomics and transcriptomics depict ericoid mycorrhizal fungi as versatile saprotrophs and plant mutualists.</title>
        <authorList>
            <person name="Martino E."/>
            <person name="Morin E."/>
            <person name="Grelet G.A."/>
            <person name="Kuo A."/>
            <person name="Kohler A."/>
            <person name="Daghino S."/>
            <person name="Barry K.W."/>
            <person name="Cichocki N."/>
            <person name="Clum A."/>
            <person name="Dockter R.B."/>
            <person name="Hainaut M."/>
            <person name="Kuo R.C."/>
            <person name="LaButti K."/>
            <person name="Lindahl B.D."/>
            <person name="Lindquist E.A."/>
            <person name="Lipzen A."/>
            <person name="Khouja H.R."/>
            <person name="Magnuson J."/>
            <person name="Murat C."/>
            <person name="Ohm R.A."/>
            <person name="Singer S.W."/>
            <person name="Spatafora J.W."/>
            <person name="Wang M."/>
            <person name="Veneault-Fourrey C."/>
            <person name="Henrissat B."/>
            <person name="Grigoriev I.V."/>
            <person name="Martin F.M."/>
            <person name="Perotto S."/>
        </authorList>
    </citation>
    <scope>NUCLEOTIDE SEQUENCE [LARGE SCALE GENOMIC DNA]</scope>
    <source>
        <strain evidence="6 7">ATCC 22711</strain>
    </source>
</reference>
<feature type="transmembrane region" description="Helical" evidence="5">
    <location>
        <begin position="156"/>
        <end position="176"/>
    </location>
</feature>
<keyword evidence="4 5" id="KW-0472">Membrane</keyword>
<feature type="transmembrane region" description="Helical" evidence="5">
    <location>
        <begin position="123"/>
        <end position="144"/>
    </location>
</feature>
<dbReference type="OrthoDB" id="2585655at2759"/>
<keyword evidence="2 5" id="KW-0812">Transmembrane</keyword>
<evidence type="ECO:0008006" key="8">
    <source>
        <dbReference type="Google" id="ProtNLM"/>
    </source>
</evidence>